<evidence type="ECO:0000313" key="6">
    <source>
        <dbReference type="EMBL" id="GAA0765981.1"/>
    </source>
</evidence>
<feature type="chain" id="PRO_5047002081" description="Calx-beta domain-containing protein" evidence="4">
    <location>
        <begin position="33"/>
        <end position="546"/>
    </location>
</feature>
<dbReference type="InterPro" id="IPR028994">
    <property type="entry name" value="Integrin_alpha_N"/>
</dbReference>
<proteinExistence type="predicted"/>
<organism evidence="6 7">
    <name type="scientific">Ideonella azotifigens</name>
    <dbReference type="NCBI Taxonomy" id="513160"/>
    <lineage>
        <taxon>Bacteria</taxon>
        <taxon>Pseudomonadati</taxon>
        <taxon>Pseudomonadota</taxon>
        <taxon>Betaproteobacteria</taxon>
        <taxon>Burkholderiales</taxon>
        <taxon>Sphaerotilaceae</taxon>
        <taxon>Ideonella</taxon>
    </lineage>
</organism>
<name>A0ABN1KGW0_9BURK</name>
<evidence type="ECO:0000256" key="4">
    <source>
        <dbReference type="SAM" id="SignalP"/>
    </source>
</evidence>
<keyword evidence="3" id="KW-0106">Calcium</keyword>
<keyword evidence="1 4" id="KW-0732">Signal</keyword>
<dbReference type="SMART" id="SM00237">
    <property type="entry name" value="Calx_beta"/>
    <property type="match status" value="1"/>
</dbReference>
<dbReference type="EMBL" id="BAAAEW010000042">
    <property type="protein sequence ID" value="GAA0765981.1"/>
    <property type="molecule type" value="Genomic_DNA"/>
</dbReference>
<sequence>MPAVVACFRLLPSVQLLVAALAVFALGDSAHAQSTALNGKNGAVTLGDQPTVLPMKIVRQGDTTNAVSVHYQTVDGSAKAGKDYWPTSGIVTIPAGATSVTVPVQVLGKNAKHRKLGKFTLQLDKAIETAGSLDTLALATTTPAAAIGQFIWGMASADLDGDGMPELVLANQDAGTLDVLLNKTAAGATGTPVLAAPLALGMISAPNKPAACDLNGDGKPDLVAAGAGINQFTVQMNSSQPGALSFVRTDVASLPWGYMNQMACADFDGDGKIDIVGAGFGSPSAADTNRAIVFRNLTKRGETTVALEAPIGFAASATSSFSSPQTVVTGDFNGDGKPDIALGNSNGANVAILLNTTPAGSSKISFAPATTFDTFEGATDMITLDIDGDGKTDVITMNGENGFGATWALLVNRTPAGATTPVFVPNVRQIGGVPFGMATADMDLDGRPDVLVSYLGVGNTPTGAIGVLLNRSTAGSDNPSFLQANMVTGTDEPHAVAAVDLNQDGLPDVVTADMVFNSRAKLQVALQSRSTLPVQILQSGIGKLQP</sequence>
<reference evidence="6 7" key="1">
    <citation type="journal article" date="2019" name="Int. J. Syst. Evol. Microbiol.">
        <title>The Global Catalogue of Microorganisms (GCM) 10K type strain sequencing project: providing services to taxonomists for standard genome sequencing and annotation.</title>
        <authorList>
            <consortium name="The Broad Institute Genomics Platform"/>
            <consortium name="The Broad Institute Genome Sequencing Center for Infectious Disease"/>
            <person name="Wu L."/>
            <person name="Ma J."/>
        </authorList>
    </citation>
    <scope>NUCLEOTIDE SEQUENCE [LARGE SCALE GENOMIC DNA]</scope>
    <source>
        <strain evidence="6 7">JCM 15503</strain>
    </source>
</reference>
<dbReference type="Gene3D" id="2.130.10.130">
    <property type="entry name" value="Integrin alpha, N-terminal"/>
    <property type="match status" value="2"/>
</dbReference>
<dbReference type="Pfam" id="PF13517">
    <property type="entry name" value="FG-GAP_3"/>
    <property type="match status" value="3"/>
</dbReference>
<dbReference type="PANTHER" id="PTHR44103:SF1">
    <property type="entry name" value="PROPROTEIN CONVERTASE P"/>
    <property type="match status" value="1"/>
</dbReference>
<accession>A0ABN1KGW0</accession>
<evidence type="ECO:0000256" key="1">
    <source>
        <dbReference type="ARBA" id="ARBA00022729"/>
    </source>
</evidence>
<keyword evidence="2" id="KW-0677">Repeat</keyword>
<feature type="domain" description="Calx-beta" evidence="5">
    <location>
        <begin position="34"/>
        <end position="124"/>
    </location>
</feature>
<feature type="signal peptide" evidence="4">
    <location>
        <begin position="1"/>
        <end position="32"/>
    </location>
</feature>
<dbReference type="SUPFAM" id="SSF69318">
    <property type="entry name" value="Integrin alpha N-terminal domain"/>
    <property type="match status" value="1"/>
</dbReference>
<evidence type="ECO:0000259" key="5">
    <source>
        <dbReference type="SMART" id="SM00237"/>
    </source>
</evidence>
<gene>
    <name evidence="6" type="ORF">GCM10009107_53640</name>
</gene>
<evidence type="ECO:0000256" key="3">
    <source>
        <dbReference type="ARBA" id="ARBA00022837"/>
    </source>
</evidence>
<dbReference type="PANTHER" id="PTHR44103">
    <property type="entry name" value="PROPROTEIN CONVERTASE P"/>
    <property type="match status" value="1"/>
</dbReference>
<dbReference type="InterPro" id="IPR013517">
    <property type="entry name" value="FG-GAP"/>
</dbReference>
<dbReference type="SUPFAM" id="SSF141072">
    <property type="entry name" value="CalX-like"/>
    <property type="match status" value="1"/>
</dbReference>
<dbReference type="RefSeq" id="WP_170200870.1">
    <property type="nucleotide sequence ID" value="NZ_BAAAEW010000042.1"/>
</dbReference>
<protein>
    <recommendedName>
        <fullName evidence="5">Calx-beta domain-containing protein</fullName>
    </recommendedName>
</protein>
<dbReference type="InterPro" id="IPR003644">
    <property type="entry name" value="Calx_beta"/>
</dbReference>
<comment type="caution">
    <text evidence="6">The sequence shown here is derived from an EMBL/GenBank/DDBJ whole genome shotgun (WGS) entry which is preliminary data.</text>
</comment>
<dbReference type="Proteomes" id="UP001500279">
    <property type="component" value="Unassembled WGS sequence"/>
</dbReference>
<keyword evidence="7" id="KW-1185">Reference proteome</keyword>
<dbReference type="Pfam" id="PF03160">
    <property type="entry name" value="Calx-beta"/>
    <property type="match status" value="1"/>
</dbReference>
<evidence type="ECO:0000256" key="2">
    <source>
        <dbReference type="ARBA" id="ARBA00022737"/>
    </source>
</evidence>
<dbReference type="InterPro" id="IPR038081">
    <property type="entry name" value="CalX-like_sf"/>
</dbReference>
<evidence type="ECO:0000313" key="7">
    <source>
        <dbReference type="Proteomes" id="UP001500279"/>
    </source>
</evidence>
<dbReference type="Gene3D" id="2.60.40.2030">
    <property type="match status" value="1"/>
</dbReference>